<evidence type="ECO:0000313" key="4">
    <source>
        <dbReference type="Proteomes" id="UP000318571"/>
    </source>
</evidence>
<dbReference type="PANTHER" id="PTHR16230">
    <property type="entry name" value="CAPPUCCINO"/>
    <property type="match status" value="1"/>
</dbReference>
<evidence type="ECO:0000256" key="1">
    <source>
        <dbReference type="SAM" id="Coils"/>
    </source>
</evidence>
<evidence type="ECO:0000256" key="2">
    <source>
        <dbReference type="SAM" id="MobiDB-lite"/>
    </source>
</evidence>
<keyword evidence="1" id="KW-0175">Coiled coil</keyword>
<dbReference type="InterPro" id="IPR024857">
    <property type="entry name" value="Cappuccino"/>
</dbReference>
<feature type="compositionally biased region" description="Low complexity" evidence="2">
    <location>
        <begin position="64"/>
        <end position="73"/>
    </location>
</feature>
<feature type="compositionally biased region" description="Polar residues" evidence="2">
    <location>
        <begin position="20"/>
        <end position="30"/>
    </location>
</feature>
<sequence length="237" mass="26066">MMEELDDQWGGYDPPIGESDGSSLPTSQPLSAMASLHQGSAEAKSGSGLVSRRDPSSMAKPPCTDTGTGTGTDTDLDIESELRREKAVLRFTADLADFAQVDWPTQESKIEEDLGDLLIRLDEFQHLLAMSQNDTATCLFQQVPSITQSFPNVERIFHKIDRLEVMVAKIKTNMENMDKLLTQAENTVAGSGIRTFMPMLFGAARPPAAAFMPPMSSNPSEIRVFSTDEFYPKIMKP</sequence>
<dbReference type="STRING" id="6832.A0A553N778"/>
<reference evidence="3 4" key="1">
    <citation type="journal article" date="2018" name="Nat. Ecol. Evol.">
        <title>Genomic signatures of mitonuclear coevolution across populations of Tigriopus californicus.</title>
        <authorList>
            <person name="Barreto F.S."/>
            <person name="Watson E.T."/>
            <person name="Lima T.G."/>
            <person name="Willett C.S."/>
            <person name="Edmands S."/>
            <person name="Li W."/>
            <person name="Burton R.S."/>
        </authorList>
    </citation>
    <scope>NUCLEOTIDE SEQUENCE [LARGE SCALE GENOMIC DNA]</scope>
    <source>
        <strain evidence="3 4">San Diego</strain>
    </source>
</reference>
<dbReference type="PANTHER" id="PTHR16230:SF3">
    <property type="entry name" value="BIOGENESIS OF LYSOSOMAL ORGANELLES COMPLEX-1, SUBUNIT 4, CAPPUCCINO"/>
    <property type="match status" value="1"/>
</dbReference>
<dbReference type="AlphaFoldDB" id="A0A553N778"/>
<evidence type="ECO:0008006" key="5">
    <source>
        <dbReference type="Google" id="ProtNLM"/>
    </source>
</evidence>
<proteinExistence type="predicted"/>
<evidence type="ECO:0000313" key="3">
    <source>
        <dbReference type="EMBL" id="TRY61287.1"/>
    </source>
</evidence>
<dbReference type="GO" id="GO:0031083">
    <property type="term" value="C:BLOC-1 complex"/>
    <property type="evidence" value="ECO:0007669"/>
    <property type="project" value="TreeGrafter"/>
</dbReference>
<feature type="region of interest" description="Disordered" evidence="2">
    <location>
        <begin position="1"/>
        <end position="75"/>
    </location>
</feature>
<dbReference type="OrthoDB" id="2372305at2759"/>
<dbReference type="Proteomes" id="UP000318571">
    <property type="component" value="Chromosome 8"/>
</dbReference>
<accession>A0A553N778</accession>
<feature type="coiled-coil region" evidence="1">
    <location>
        <begin position="160"/>
        <end position="187"/>
    </location>
</feature>
<keyword evidence="4" id="KW-1185">Reference proteome</keyword>
<gene>
    <name evidence="3" type="ORF">TCAL_10556</name>
</gene>
<organism evidence="3 4">
    <name type="scientific">Tigriopus californicus</name>
    <name type="common">Marine copepod</name>
    <dbReference type="NCBI Taxonomy" id="6832"/>
    <lineage>
        <taxon>Eukaryota</taxon>
        <taxon>Metazoa</taxon>
        <taxon>Ecdysozoa</taxon>
        <taxon>Arthropoda</taxon>
        <taxon>Crustacea</taxon>
        <taxon>Multicrustacea</taxon>
        <taxon>Hexanauplia</taxon>
        <taxon>Copepoda</taxon>
        <taxon>Harpacticoida</taxon>
        <taxon>Harpacticidae</taxon>
        <taxon>Tigriopus</taxon>
    </lineage>
</organism>
<comment type="caution">
    <text evidence="3">The sequence shown here is derived from an EMBL/GenBank/DDBJ whole genome shotgun (WGS) entry which is preliminary data.</text>
</comment>
<name>A0A553N778_TIGCA</name>
<protein>
    <recommendedName>
        <fullName evidence="5">Biogenesis of lysosome-related organelles complex 1 subunit 4</fullName>
    </recommendedName>
</protein>
<dbReference type="EMBL" id="VCGU01000459">
    <property type="protein sequence ID" value="TRY61287.1"/>
    <property type="molecule type" value="Genomic_DNA"/>
</dbReference>